<reference evidence="1 3" key="1">
    <citation type="submission" date="2008-03" db="EMBL/GenBank/DDBJ databases">
        <title>Annotation of Ixodes scapularis.</title>
        <authorList>
            <consortium name="Ixodes scapularis Genome Project Consortium"/>
            <person name="Caler E."/>
            <person name="Hannick L.I."/>
            <person name="Bidwell S."/>
            <person name="Joardar V."/>
            <person name="Thiagarajan M."/>
            <person name="Amedeo P."/>
            <person name="Galinsky K.J."/>
            <person name="Schobel S."/>
            <person name="Inman J."/>
            <person name="Hostetler J."/>
            <person name="Miller J."/>
            <person name="Hammond M."/>
            <person name="Megy K."/>
            <person name="Lawson D."/>
            <person name="Kodira C."/>
            <person name="Sutton G."/>
            <person name="Meyer J."/>
            <person name="Hill C.A."/>
            <person name="Birren B."/>
            <person name="Nene V."/>
            <person name="Collins F."/>
            <person name="Alarcon-Chaidez F."/>
            <person name="Wikel S."/>
            <person name="Strausberg R."/>
        </authorList>
    </citation>
    <scope>NUCLEOTIDE SEQUENCE [LARGE SCALE GENOMIC DNA]</scope>
    <source>
        <strain evidence="3">Wikel</strain>
        <strain evidence="1">Wikel colony</strain>
    </source>
</reference>
<name>B7QLJ7_IXOSC</name>
<dbReference type="EMBL" id="ABJB010598495">
    <property type="status" value="NOT_ANNOTATED_CDS"/>
    <property type="molecule type" value="Genomic_DNA"/>
</dbReference>
<dbReference type="HOGENOM" id="CLU_2515184_0_0_1"/>
<keyword evidence="3" id="KW-1185">Reference proteome</keyword>
<dbReference type="Proteomes" id="UP000001555">
    <property type="component" value="Unassembled WGS sequence"/>
</dbReference>
<dbReference type="EnsemblMetazoa" id="ISCW013784-RA">
    <property type="protein sequence ID" value="ISCW013784-PA"/>
    <property type="gene ID" value="ISCW013784"/>
</dbReference>
<dbReference type="OrthoDB" id="6531255at2759"/>
<protein>
    <submittedName>
        <fullName evidence="1 2">Uncharacterized protein</fullName>
    </submittedName>
</protein>
<dbReference type="VEuPathDB" id="VectorBase:ISCP_030109"/>
<dbReference type="VEuPathDB" id="VectorBase:ISCI013784"/>
<evidence type="ECO:0000313" key="3">
    <source>
        <dbReference type="Proteomes" id="UP000001555"/>
    </source>
</evidence>
<dbReference type="EMBL" id="ABJB010040289">
    <property type="status" value="NOT_ANNOTATED_CDS"/>
    <property type="molecule type" value="Genomic_DNA"/>
</dbReference>
<dbReference type="AlphaFoldDB" id="B7QLJ7"/>
<dbReference type="EMBL" id="DS965836">
    <property type="protein sequence ID" value="EEC19719.1"/>
    <property type="molecule type" value="Genomic_DNA"/>
</dbReference>
<proteinExistence type="predicted"/>
<reference evidence="2" key="2">
    <citation type="submission" date="2020-05" db="UniProtKB">
        <authorList>
            <consortium name="EnsemblMetazoa"/>
        </authorList>
    </citation>
    <scope>IDENTIFICATION</scope>
    <source>
        <strain evidence="2">wikel</strain>
    </source>
</reference>
<accession>B7QLJ7</accession>
<organism>
    <name type="scientific">Ixodes scapularis</name>
    <name type="common">Black-legged tick</name>
    <name type="synonym">Deer tick</name>
    <dbReference type="NCBI Taxonomy" id="6945"/>
    <lineage>
        <taxon>Eukaryota</taxon>
        <taxon>Metazoa</taxon>
        <taxon>Ecdysozoa</taxon>
        <taxon>Arthropoda</taxon>
        <taxon>Chelicerata</taxon>
        <taxon>Arachnida</taxon>
        <taxon>Acari</taxon>
        <taxon>Parasitiformes</taxon>
        <taxon>Ixodida</taxon>
        <taxon>Ixodoidea</taxon>
        <taxon>Ixodidae</taxon>
        <taxon>Ixodinae</taxon>
        <taxon>Ixodes</taxon>
    </lineage>
</organism>
<evidence type="ECO:0000313" key="2">
    <source>
        <dbReference type="EnsemblMetazoa" id="ISCW013784-PA"/>
    </source>
</evidence>
<dbReference type="PaxDb" id="6945-B7QLJ7"/>
<dbReference type="InParanoid" id="B7QLJ7"/>
<sequence length="85" mass="10219">MFLVSLLVETLRFLVQWFQELMFLVLLGSASMRQMFMVVVHPRHVLLSQALRKMFVTFLGLQPRLLFHLIKMEQPTQPTQNFRKW</sequence>
<evidence type="ECO:0000313" key="1">
    <source>
        <dbReference type="EMBL" id="EEC19719.1"/>
    </source>
</evidence>
<gene>
    <name evidence="1" type="ORF">IscW_ISCW013784</name>
</gene>
<dbReference type="VEuPathDB" id="VectorBase:ISCW013784"/>